<dbReference type="InterPro" id="IPR050282">
    <property type="entry name" value="Cycloisomerase_2"/>
</dbReference>
<dbReference type="GeneID" id="301457343"/>
<comment type="caution">
    <text evidence="3">The sequence shown here is derived from an EMBL/GenBank/DDBJ whole genome shotgun (WGS) entry which is preliminary data.</text>
</comment>
<dbReference type="RefSeq" id="WP_310890686.1">
    <property type="nucleotide sequence ID" value="NZ_BAAAGR010000001.1"/>
</dbReference>
<feature type="region of interest" description="Disordered" evidence="2">
    <location>
        <begin position="184"/>
        <end position="210"/>
    </location>
</feature>
<dbReference type="PANTHER" id="PTHR30344:SF1">
    <property type="entry name" value="6-PHOSPHOGLUCONOLACTONASE"/>
    <property type="match status" value="1"/>
</dbReference>
<name>A0AAJ2LVM2_9MICO</name>
<reference evidence="3 4" key="1">
    <citation type="submission" date="2021-06" db="EMBL/GenBank/DDBJ databases">
        <title>Genome-based taxonomic framework of Microbacterium strains isolated from marine environment, the description of four new species and reclassification of four preexisting species.</title>
        <authorList>
            <person name="Lee S.D."/>
            <person name="Kim S.-M."/>
            <person name="Byeon Y.-S."/>
            <person name="Yang H.L."/>
            <person name="Kim I.S."/>
        </authorList>
    </citation>
    <scope>NUCLEOTIDE SEQUENCE [LARGE SCALE GENOMIC DNA]</scope>
    <source>
        <strain evidence="3 4">KACC 20514</strain>
    </source>
</reference>
<evidence type="ECO:0000313" key="4">
    <source>
        <dbReference type="Proteomes" id="UP001183582"/>
    </source>
</evidence>
<dbReference type="Pfam" id="PF10282">
    <property type="entry name" value="Lactonase"/>
    <property type="match status" value="2"/>
</dbReference>
<gene>
    <name evidence="3" type="ORF">KZC50_03900</name>
</gene>
<evidence type="ECO:0000313" key="3">
    <source>
        <dbReference type="EMBL" id="MDS0244752.1"/>
    </source>
</evidence>
<evidence type="ECO:0000256" key="1">
    <source>
        <dbReference type="ARBA" id="ARBA00005564"/>
    </source>
</evidence>
<dbReference type="GO" id="GO:0017057">
    <property type="term" value="F:6-phosphogluconolactonase activity"/>
    <property type="evidence" value="ECO:0007669"/>
    <property type="project" value="TreeGrafter"/>
</dbReference>
<dbReference type="EMBL" id="JAHWXH010000001">
    <property type="protein sequence ID" value="MDS0244752.1"/>
    <property type="molecule type" value="Genomic_DNA"/>
</dbReference>
<dbReference type="InterPro" id="IPR011048">
    <property type="entry name" value="Haem_d1_sf"/>
</dbReference>
<dbReference type="InterPro" id="IPR015943">
    <property type="entry name" value="WD40/YVTN_repeat-like_dom_sf"/>
</dbReference>
<dbReference type="Proteomes" id="UP001183582">
    <property type="component" value="Unassembled WGS sequence"/>
</dbReference>
<organism evidence="3 4">
    <name type="scientific">Microbacterium aurantiacum</name>
    <dbReference type="NCBI Taxonomy" id="162393"/>
    <lineage>
        <taxon>Bacteria</taxon>
        <taxon>Bacillati</taxon>
        <taxon>Actinomycetota</taxon>
        <taxon>Actinomycetes</taxon>
        <taxon>Micrococcales</taxon>
        <taxon>Microbacteriaceae</taxon>
        <taxon>Microbacterium</taxon>
    </lineage>
</organism>
<dbReference type="SUPFAM" id="SSF51004">
    <property type="entry name" value="C-terminal (heme d1) domain of cytochrome cd1-nitrite reductase"/>
    <property type="match status" value="1"/>
</dbReference>
<accession>A0AAJ2LVM2</accession>
<dbReference type="AlphaFoldDB" id="A0AAJ2LVM2"/>
<sequence>MRFLVGGYTADAEGSATGIALLDAGSPDDALAGGVLRGAGDAVAVTGSPSWITPHPTLDVVYAALEGAGTVQAFRRVGPERLAALGVAVPAGDAVCHVAVSPDGAFLVASCWGDGRVVRMRLDAAGLPSRPVESAAPVDPHGSAGTQALTAAASGGTEEVIDLAAAARALREAAGAEFAHLVPEHDRDEVPHPATPEQPSAETARTPHAHQARFLPRGLVATTDMGYDTVRLWSVTADGLRHRQDVVLPRGSGPRHTVWHPSGHLYVVTELSHEVFALAPDVTGAWRIVAGTSLGAGILPDDTAAELAMSHDAETLYAGVRGTDTIAVLRVHGGGEALSPVALVEADVRWPRHHLVVRDTLLVAGQHSDDVVSRPLDPRTGIPGRVRHRASVASPSCLVPLG</sequence>
<comment type="similarity">
    <text evidence="1">Belongs to the cycloisomerase 2 family.</text>
</comment>
<dbReference type="PANTHER" id="PTHR30344">
    <property type="entry name" value="6-PHOSPHOGLUCONOLACTONASE-RELATED"/>
    <property type="match status" value="1"/>
</dbReference>
<dbReference type="Gene3D" id="2.130.10.10">
    <property type="entry name" value="YVTN repeat-like/Quinoprotein amine dehydrogenase"/>
    <property type="match status" value="2"/>
</dbReference>
<evidence type="ECO:0000256" key="2">
    <source>
        <dbReference type="SAM" id="MobiDB-lite"/>
    </source>
</evidence>
<protein>
    <submittedName>
        <fullName evidence="3">Lactonase family protein</fullName>
    </submittedName>
</protein>
<proteinExistence type="inferred from homology"/>
<dbReference type="InterPro" id="IPR019405">
    <property type="entry name" value="Lactonase_7-beta_prop"/>
</dbReference>